<evidence type="ECO:0000313" key="12">
    <source>
        <dbReference type="EMBL" id="CAB4723966.1"/>
    </source>
</evidence>
<feature type="transmembrane region" description="Helical" evidence="10">
    <location>
        <begin position="54"/>
        <end position="78"/>
    </location>
</feature>
<keyword evidence="4 10" id="KW-0812">Transmembrane</keyword>
<feature type="transmembrane region" description="Helical" evidence="10">
    <location>
        <begin position="347"/>
        <end position="373"/>
    </location>
</feature>
<evidence type="ECO:0000256" key="7">
    <source>
        <dbReference type="ARBA" id="ARBA00022989"/>
    </source>
</evidence>
<evidence type="ECO:0000256" key="1">
    <source>
        <dbReference type="ARBA" id="ARBA00001947"/>
    </source>
</evidence>
<dbReference type="EMBL" id="CAFAAL010000004">
    <property type="protein sequence ID" value="CAB4792289.1"/>
    <property type="molecule type" value="Genomic_DNA"/>
</dbReference>
<evidence type="ECO:0000313" key="16">
    <source>
        <dbReference type="EMBL" id="CAB4890744.1"/>
    </source>
</evidence>
<dbReference type="PANTHER" id="PTHR42837">
    <property type="entry name" value="REGULATOR OF SIGMA-E PROTEASE RSEP"/>
    <property type="match status" value="1"/>
</dbReference>
<dbReference type="SMART" id="SM00228">
    <property type="entry name" value="PDZ"/>
    <property type="match status" value="1"/>
</dbReference>
<evidence type="ECO:0000256" key="2">
    <source>
        <dbReference type="ARBA" id="ARBA00004141"/>
    </source>
</evidence>
<evidence type="ECO:0000256" key="9">
    <source>
        <dbReference type="ARBA" id="ARBA00023136"/>
    </source>
</evidence>
<dbReference type="GO" id="GO:0004222">
    <property type="term" value="F:metalloendopeptidase activity"/>
    <property type="evidence" value="ECO:0007669"/>
    <property type="project" value="InterPro"/>
</dbReference>
<reference evidence="16" key="1">
    <citation type="submission" date="2020-05" db="EMBL/GenBank/DDBJ databases">
        <authorList>
            <person name="Chiriac C."/>
            <person name="Salcher M."/>
            <person name="Ghai R."/>
            <person name="Kavagutti S V."/>
        </authorList>
    </citation>
    <scope>NUCLEOTIDE SEQUENCE</scope>
</reference>
<dbReference type="GO" id="GO:0006508">
    <property type="term" value="P:proteolysis"/>
    <property type="evidence" value="ECO:0007669"/>
    <property type="project" value="UniProtKB-KW"/>
</dbReference>
<evidence type="ECO:0000256" key="3">
    <source>
        <dbReference type="ARBA" id="ARBA00022670"/>
    </source>
</evidence>
<evidence type="ECO:0000256" key="5">
    <source>
        <dbReference type="ARBA" id="ARBA00022801"/>
    </source>
</evidence>
<dbReference type="PANTHER" id="PTHR42837:SF2">
    <property type="entry name" value="MEMBRANE METALLOPROTEASE ARASP2, CHLOROPLASTIC-RELATED"/>
    <property type="match status" value="1"/>
</dbReference>
<dbReference type="EMBL" id="CAFBPS010000062">
    <property type="protein sequence ID" value="CAB5030499.1"/>
    <property type="molecule type" value="Genomic_DNA"/>
</dbReference>
<feature type="transmembrane region" description="Helical" evidence="10">
    <location>
        <begin position="143"/>
        <end position="165"/>
    </location>
</feature>
<evidence type="ECO:0000313" key="17">
    <source>
        <dbReference type="EMBL" id="CAB5030499.1"/>
    </source>
</evidence>
<evidence type="ECO:0000313" key="15">
    <source>
        <dbReference type="EMBL" id="CAB4858979.1"/>
    </source>
</evidence>
<dbReference type="Pfam" id="PF02163">
    <property type="entry name" value="Peptidase_M50"/>
    <property type="match status" value="1"/>
</dbReference>
<keyword evidence="8" id="KW-0482">Metalloprotease</keyword>
<dbReference type="InterPro" id="IPR036034">
    <property type="entry name" value="PDZ_sf"/>
</dbReference>
<keyword evidence="6" id="KW-0862">Zinc</keyword>
<keyword evidence="9 10" id="KW-0472">Membrane</keyword>
<dbReference type="PROSITE" id="PS50106">
    <property type="entry name" value="PDZ"/>
    <property type="match status" value="1"/>
</dbReference>
<dbReference type="InterPro" id="IPR001478">
    <property type="entry name" value="PDZ"/>
</dbReference>
<comment type="subcellular location">
    <subcellularLocation>
        <location evidence="2">Membrane</location>
        <topology evidence="2">Multi-pass membrane protein</topology>
    </subcellularLocation>
</comment>
<evidence type="ECO:0000256" key="4">
    <source>
        <dbReference type="ARBA" id="ARBA00022692"/>
    </source>
</evidence>
<organism evidence="16">
    <name type="scientific">freshwater metagenome</name>
    <dbReference type="NCBI Taxonomy" id="449393"/>
    <lineage>
        <taxon>unclassified sequences</taxon>
        <taxon>metagenomes</taxon>
        <taxon>ecological metagenomes</taxon>
    </lineage>
</organism>
<dbReference type="CDD" id="cd06163">
    <property type="entry name" value="S2P-M50_PDZ_RseP-like"/>
    <property type="match status" value="1"/>
</dbReference>
<accession>A0A6J7FAX9</accession>
<dbReference type="InterPro" id="IPR004387">
    <property type="entry name" value="Pept_M50_Zn"/>
</dbReference>
<proteinExistence type="predicted"/>
<dbReference type="EMBL" id="CAEZZP010000011">
    <property type="protein sequence ID" value="CAB4764135.1"/>
    <property type="molecule type" value="Genomic_DNA"/>
</dbReference>
<comment type="cofactor">
    <cofactor evidence="1">
        <name>Zn(2+)</name>
        <dbReference type="ChEBI" id="CHEBI:29105"/>
    </cofactor>
</comment>
<dbReference type="AlphaFoldDB" id="A0A6J7FAX9"/>
<evidence type="ECO:0000313" key="13">
    <source>
        <dbReference type="EMBL" id="CAB4764135.1"/>
    </source>
</evidence>
<dbReference type="Pfam" id="PF17820">
    <property type="entry name" value="PDZ_6"/>
    <property type="match status" value="1"/>
</dbReference>
<feature type="transmembrane region" description="Helical" evidence="10">
    <location>
        <begin position="394"/>
        <end position="415"/>
    </location>
</feature>
<keyword evidence="5" id="KW-0378">Hydrolase</keyword>
<dbReference type="InterPro" id="IPR008915">
    <property type="entry name" value="Peptidase_M50"/>
</dbReference>
<sequence length="421" mass="45214">MTLYRAFRDEMMAGGAVDEPGANPKSPRQSVAVLSGIAVVALLIWLGMSNKWSLVLVAGLLISVFLHELGHFATAGWAGMKRTQFFMGFGPKLWSTHRNGVEYGVRALPLGAFVRIVGMNNLDPVEAGDEEVSYSSKPYRWRLLVITAGSIMHIIIAILIMMFVYTVGGRYQDTGVVKVFAVTEGSPAASAGIGLGDEILSVNGTKLSSADDLRTTIRSAQAGDAMTVVFKENGPGDDGSDKTVNVVLAPHPTDTTAGIGYLGVGTDNFGRDKLGLISASGHVASDLWHGMGRTISGIGTVINPTNQWTQLTDKNADPMKRPTTVVGITQVAGDIGDRDGLFGVLEVLASINVFVGLFNLLPLLPFDGGHAAIATYERIRSRKNRVYRANVEKMWPVTVVVLTLLLFLTFTGLYLDITRPF</sequence>
<feature type="transmembrane region" description="Helical" evidence="10">
    <location>
        <begin position="31"/>
        <end position="48"/>
    </location>
</feature>
<dbReference type="InterPro" id="IPR041489">
    <property type="entry name" value="PDZ_6"/>
</dbReference>
<gene>
    <name evidence="12" type="ORF">UFOPK2658_01262</name>
    <name evidence="13" type="ORF">UFOPK2880_00315</name>
    <name evidence="14" type="ORF">UFOPK3004_00110</name>
    <name evidence="15" type="ORF">UFOPK3304_00342</name>
    <name evidence="16" type="ORF">UFOPK3494_00329</name>
    <name evidence="17" type="ORF">UFOPK4134_00927</name>
</gene>
<evidence type="ECO:0000256" key="6">
    <source>
        <dbReference type="ARBA" id="ARBA00022833"/>
    </source>
</evidence>
<dbReference type="GO" id="GO:0016020">
    <property type="term" value="C:membrane"/>
    <property type="evidence" value="ECO:0007669"/>
    <property type="project" value="UniProtKB-SubCell"/>
</dbReference>
<dbReference type="EMBL" id="CAFBLJ010000011">
    <property type="protein sequence ID" value="CAB4858979.1"/>
    <property type="molecule type" value="Genomic_DNA"/>
</dbReference>
<dbReference type="EMBL" id="CAFBMF010000012">
    <property type="protein sequence ID" value="CAB4890744.1"/>
    <property type="molecule type" value="Genomic_DNA"/>
</dbReference>
<evidence type="ECO:0000259" key="11">
    <source>
        <dbReference type="PROSITE" id="PS50106"/>
    </source>
</evidence>
<dbReference type="Gene3D" id="2.30.42.10">
    <property type="match status" value="1"/>
</dbReference>
<evidence type="ECO:0000313" key="14">
    <source>
        <dbReference type="EMBL" id="CAB4792289.1"/>
    </source>
</evidence>
<keyword evidence="3" id="KW-0645">Protease</keyword>
<dbReference type="EMBL" id="CAEZYH010000058">
    <property type="protein sequence ID" value="CAB4723966.1"/>
    <property type="molecule type" value="Genomic_DNA"/>
</dbReference>
<name>A0A6J7FAX9_9ZZZZ</name>
<protein>
    <submittedName>
        <fullName evidence="16">Unannotated protein</fullName>
    </submittedName>
</protein>
<evidence type="ECO:0000256" key="10">
    <source>
        <dbReference type="SAM" id="Phobius"/>
    </source>
</evidence>
<keyword evidence="7 10" id="KW-1133">Transmembrane helix</keyword>
<evidence type="ECO:0000256" key="8">
    <source>
        <dbReference type="ARBA" id="ARBA00023049"/>
    </source>
</evidence>
<dbReference type="SUPFAM" id="SSF50156">
    <property type="entry name" value="PDZ domain-like"/>
    <property type="match status" value="1"/>
</dbReference>
<feature type="domain" description="PDZ" evidence="11">
    <location>
        <begin position="177"/>
        <end position="232"/>
    </location>
</feature>